<evidence type="ECO:0000313" key="2">
    <source>
        <dbReference type="EMBL" id="KAJ5369097.1"/>
    </source>
</evidence>
<reference evidence="2" key="2">
    <citation type="journal article" date="2023" name="IMA Fungus">
        <title>Comparative genomic study of the Penicillium genus elucidates a diverse pangenome and 15 lateral gene transfer events.</title>
        <authorList>
            <person name="Petersen C."/>
            <person name="Sorensen T."/>
            <person name="Nielsen M.R."/>
            <person name="Sondergaard T.E."/>
            <person name="Sorensen J.L."/>
            <person name="Fitzpatrick D.A."/>
            <person name="Frisvad J.C."/>
            <person name="Nielsen K.L."/>
        </authorList>
    </citation>
    <scope>NUCLEOTIDE SEQUENCE</scope>
    <source>
        <strain evidence="2">IBT 29864</strain>
    </source>
</reference>
<feature type="compositionally biased region" description="Basic and acidic residues" evidence="1">
    <location>
        <begin position="92"/>
        <end position="104"/>
    </location>
</feature>
<organism evidence="2 3">
    <name type="scientific">Penicillium cataractarum</name>
    <dbReference type="NCBI Taxonomy" id="2100454"/>
    <lineage>
        <taxon>Eukaryota</taxon>
        <taxon>Fungi</taxon>
        <taxon>Dikarya</taxon>
        <taxon>Ascomycota</taxon>
        <taxon>Pezizomycotina</taxon>
        <taxon>Eurotiomycetes</taxon>
        <taxon>Eurotiomycetidae</taxon>
        <taxon>Eurotiales</taxon>
        <taxon>Aspergillaceae</taxon>
        <taxon>Penicillium</taxon>
    </lineage>
</organism>
<dbReference type="AlphaFoldDB" id="A0A9W9RZ73"/>
<gene>
    <name evidence="2" type="ORF">N7496_008857</name>
</gene>
<dbReference type="EMBL" id="JAPZBS010000007">
    <property type="protein sequence ID" value="KAJ5369097.1"/>
    <property type="molecule type" value="Genomic_DNA"/>
</dbReference>
<dbReference type="Proteomes" id="UP001147782">
    <property type="component" value="Unassembled WGS sequence"/>
</dbReference>
<evidence type="ECO:0000313" key="3">
    <source>
        <dbReference type="Proteomes" id="UP001147782"/>
    </source>
</evidence>
<evidence type="ECO:0000256" key="1">
    <source>
        <dbReference type="SAM" id="MobiDB-lite"/>
    </source>
</evidence>
<proteinExistence type="predicted"/>
<dbReference type="RefSeq" id="XP_056553839.1">
    <property type="nucleotide sequence ID" value="XM_056701776.1"/>
</dbReference>
<reference evidence="2" key="1">
    <citation type="submission" date="2022-11" db="EMBL/GenBank/DDBJ databases">
        <authorList>
            <person name="Petersen C."/>
        </authorList>
    </citation>
    <scope>NUCLEOTIDE SEQUENCE</scope>
    <source>
        <strain evidence="2">IBT 29864</strain>
    </source>
</reference>
<feature type="compositionally biased region" description="Acidic residues" evidence="1">
    <location>
        <begin position="105"/>
        <end position="119"/>
    </location>
</feature>
<feature type="region of interest" description="Disordered" evidence="1">
    <location>
        <begin position="86"/>
        <end position="119"/>
    </location>
</feature>
<name>A0A9W9RZ73_9EURO</name>
<accession>A0A9W9RZ73</accession>
<protein>
    <submittedName>
        <fullName evidence="2">Uncharacterized protein</fullName>
    </submittedName>
</protein>
<comment type="caution">
    <text evidence="2">The sequence shown here is derived from an EMBL/GenBank/DDBJ whole genome shotgun (WGS) entry which is preliminary data.</text>
</comment>
<keyword evidence="3" id="KW-1185">Reference proteome</keyword>
<sequence length="134" mass="15653">MTELRVNDRYKDKMYLARKKPPPRRSSDFVSKIRQSIRLISTRKQEQKGMEQTLDDEAEAGTEDDEYRERLCREFGYTREEVETMLNQKTAGGEKKEKVQKAEEETNEGEYDEALSESDDAEGIVDALLARYTM</sequence>
<dbReference type="GeneID" id="81440955"/>
<dbReference type="OrthoDB" id="10606148at2759"/>
<feature type="region of interest" description="Disordered" evidence="1">
    <location>
        <begin position="41"/>
        <end position="65"/>
    </location>
</feature>
<feature type="compositionally biased region" description="Acidic residues" evidence="1">
    <location>
        <begin position="53"/>
        <end position="65"/>
    </location>
</feature>